<accession>A0A072TVK9</accession>
<proteinExistence type="predicted"/>
<dbReference type="HOGENOM" id="CLU_1629556_0_0_1"/>
<reference evidence="2" key="3">
    <citation type="submission" date="2015-04" db="UniProtKB">
        <authorList>
            <consortium name="EnsemblPlants"/>
        </authorList>
    </citation>
    <scope>IDENTIFICATION</scope>
    <source>
        <strain evidence="2">cv. Jemalong A17</strain>
    </source>
</reference>
<name>A0A072TVK9_MEDTR</name>
<dbReference type="EnsemblPlants" id="KEH21544">
    <property type="protein sequence ID" value="KEH21544"/>
    <property type="gene ID" value="MTR_7g007270"/>
</dbReference>
<evidence type="ECO:0000313" key="3">
    <source>
        <dbReference type="Proteomes" id="UP000002051"/>
    </source>
</evidence>
<reference evidence="1 3" key="1">
    <citation type="journal article" date="2011" name="Nature">
        <title>The Medicago genome provides insight into the evolution of rhizobial symbioses.</title>
        <authorList>
            <person name="Young N.D."/>
            <person name="Debelle F."/>
            <person name="Oldroyd G.E."/>
            <person name="Geurts R."/>
            <person name="Cannon S.B."/>
            <person name="Udvardi M.K."/>
            <person name="Benedito V.A."/>
            <person name="Mayer K.F."/>
            <person name="Gouzy J."/>
            <person name="Schoof H."/>
            <person name="Van de Peer Y."/>
            <person name="Proost S."/>
            <person name="Cook D.R."/>
            <person name="Meyers B.C."/>
            <person name="Spannagl M."/>
            <person name="Cheung F."/>
            <person name="De Mita S."/>
            <person name="Krishnakumar V."/>
            <person name="Gundlach H."/>
            <person name="Zhou S."/>
            <person name="Mudge J."/>
            <person name="Bharti A.K."/>
            <person name="Murray J.D."/>
            <person name="Naoumkina M.A."/>
            <person name="Rosen B."/>
            <person name="Silverstein K.A."/>
            <person name="Tang H."/>
            <person name="Rombauts S."/>
            <person name="Zhao P.X."/>
            <person name="Zhou P."/>
            <person name="Barbe V."/>
            <person name="Bardou P."/>
            <person name="Bechner M."/>
            <person name="Bellec A."/>
            <person name="Berger A."/>
            <person name="Berges H."/>
            <person name="Bidwell S."/>
            <person name="Bisseling T."/>
            <person name="Choisne N."/>
            <person name="Couloux A."/>
            <person name="Denny R."/>
            <person name="Deshpande S."/>
            <person name="Dai X."/>
            <person name="Doyle J.J."/>
            <person name="Dudez A.M."/>
            <person name="Farmer A.D."/>
            <person name="Fouteau S."/>
            <person name="Franken C."/>
            <person name="Gibelin C."/>
            <person name="Gish J."/>
            <person name="Goldstein S."/>
            <person name="Gonzalez A.J."/>
            <person name="Green P.J."/>
            <person name="Hallab A."/>
            <person name="Hartog M."/>
            <person name="Hua A."/>
            <person name="Humphray S.J."/>
            <person name="Jeong D.H."/>
            <person name="Jing Y."/>
            <person name="Jocker A."/>
            <person name="Kenton S.M."/>
            <person name="Kim D.J."/>
            <person name="Klee K."/>
            <person name="Lai H."/>
            <person name="Lang C."/>
            <person name="Lin S."/>
            <person name="Macmil S.L."/>
            <person name="Magdelenat G."/>
            <person name="Matthews L."/>
            <person name="McCorrison J."/>
            <person name="Monaghan E.L."/>
            <person name="Mun J.H."/>
            <person name="Najar F.Z."/>
            <person name="Nicholson C."/>
            <person name="Noirot C."/>
            <person name="O'Bleness M."/>
            <person name="Paule C.R."/>
            <person name="Poulain J."/>
            <person name="Prion F."/>
            <person name="Qin B."/>
            <person name="Qu C."/>
            <person name="Retzel E.F."/>
            <person name="Riddle C."/>
            <person name="Sallet E."/>
            <person name="Samain S."/>
            <person name="Samson N."/>
            <person name="Sanders I."/>
            <person name="Saurat O."/>
            <person name="Scarpelli C."/>
            <person name="Schiex T."/>
            <person name="Segurens B."/>
            <person name="Severin A.J."/>
            <person name="Sherrier D.J."/>
            <person name="Shi R."/>
            <person name="Sims S."/>
            <person name="Singer S.R."/>
            <person name="Sinharoy S."/>
            <person name="Sterck L."/>
            <person name="Viollet A."/>
            <person name="Wang B.B."/>
            <person name="Wang K."/>
            <person name="Wang M."/>
            <person name="Wang X."/>
            <person name="Warfsmann J."/>
            <person name="Weissenbach J."/>
            <person name="White D.D."/>
            <person name="White J.D."/>
            <person name="Wiley G.B."/>
            <person name="Wincker P."/>
            <person name="Xing Y."/>
            <person name="Yang L."/>
            <person name="Yao Z."/>
            <person name="Ying F."/>
            <person name="Zhai J."/>
            <person name="Zhou L."/>
            <person name="Zuber A."/>
            <person name="Denarie J."/>
            <person name="Dixon R.A."/>
            <person name="May G.D."/>
            <person name="Schwartz D.C."/>
            <person name="Rogers J."/>
            <person name="Quetier F."/>
            <person name="Town C.D."/>
            <person name="Roe B.A."/>
        </authorList>
    </citation>
    <scope>NUCLEOTIDE SEQUENCE [LARGE SCALE GENOMIC DNA]</scope>
    <source>
        <strain evidence="1">A17</strain>
        <strain evidence="2 3">cv. Jemalong A17</strain>
    </source>
</reference>
<protein>
    <submittedName>
        <fullName evidence="1 2">Uncharacterized protein</fullName>
    </submittedName>
</protein>
<dbReference type="AlphaFoldDB" id="A0A072TVK9"/>
<organism evidence="1 3">
    <name type="scientific">Medicago truncatula</name>
    <name type="common">Barrel medic</name>
    <name type="synonym">Medicago tribuloides</name>
    <dbReference type="NCBI Taxonomy" id="3880"/>
    <lineage>
        <taxon>Eukaryota</taxon>
        <taxon>Viridiplantae</taxon>
        <taxon>Streptophyta</taxon>
        <taxon>Embryophyta</taxon>
        <taxon>Tracheophyta</taxon>
        <taxon>Spermatophyta</taxon>
        <taxon>Magnoliopsida</taxon>
        <taxon>eudicotyledons</taxon>
        <taxon>Gunneridae</taxon>
        <taxon>Pentapetalae</taxon>
        <taxon>rosids</taxon>
        <taxon>fabids</taxon>
        <taxon>Fabales</taxon>
        <taxon>Fabaceae</taxon>
        <taxon>Papilionoideae</taxon>
        <taxon>50 kb inversion clade</taxon>
        <taxon>NPAAA clade</taxon>
        <taxon>Hologalegina</taxon>
        <taxon>IRL clade</taxon>
        <taxon>Trifolieae</taxon>
        <taxon>Medicago</taxon>
    </lineage>
</organism>
<sequence>MTRCSLEVVPVTHNVLFKAFLEYMRSKRFKPDKDSFVGLVTLLCAKGRIDEAVSAYHDVVMKYPYSDFQVGELKWSGFPRLLKLGDPTKGYTDAKMSHRNRDIELLEFSLTSLHLWKLRAYCSLVNGGAVLYGYTENTAQNRFNQHILNDAVYHKLREEPVEQ</sequence>
<reference evidence="1 3" key="2">
    <citation type="journal article" date="2014" name="BMC Genomics">
        <title>An improved genome release (version Mt4.0) for the model legume Medicago truncatula.</title>
        <authorList>
            <person name="Tang H."/>
            <person name="Krishnakumar V."/>
            <person name="Bidwell S."/>
            <person name="Rosen B."/>
            <person name="Chan A."/>
            <person name="Zhou S."/>
            <person name="Gentzbittel L."/>
            <person name="Childs K.L."/>
            <person name="Yandell M."/>
            <person name="Gundlach H."/>
            <person name="Mayer K.F."/>
            <person name="Schwartz D.C."/>
            <person name="Town C.D."/>
        </authorList>
    </citation>
    <scope>GENOME REANNOTATION</scope>
    <source>
        <strain evidence="1">A17</strain>
        <strain evidence="2 3">cv. Jemalong A17</strain>
    </source>
</reference>
<gene>
    <name evidence="1" type="ordered locus">MTR_7g007270</name>
</gene>
<dbReference type="EMBL" id="CM001223">
    <property type="protein sequence ID" value="KEH21544.1"/>
    <property type="molecule type" value="Genomic_DNA"/>
</dbReference>
<evidence type="ECO:0000313" key="2">
    <source>
        <dbReference type="EnsemblPlants" id="KEH21544"/>
    </source>
</evidence>
<evidence type="ECO:0000313" key="1">
    <source>
        <dbReference type="EMBL" id="KEH21544.1"/>
    </source>
</evidence>
<keyword evidence="3" id="KW-1185">Reference proteome</keyword>
<dbReference type="Proteomes" id="UP000002051">
    <property type="component" value="Unassembled WGS sequence"/>
</dbReference>